<dbReference type="Gene3D" id="3.40.190.10">
    <property type="entry name" value="Periplasmic binding protein-like II"/>
    <property type="match status" value="2"/>
</dbReference>
<dbReference type="InterPro" id="IPR001828">
    <property type="entry name" value="ANF_lig-bd_rcpt"/>
</dbReference>
<keyword evidence="5 17" id="KW-0732">Signal</keyword>
<evidence type="ECO:0000313" key="20">
    <source>
        <dbReference type="Proteomes" id="UP000231279"/>
    </source>
</evidence>
<dbReference type="SUPFAM" id="SSF53822">
    <property type="entry name" value="Periplasmic binding protein-like I"/>
    <property type="match status" value="1"/>
</dbReference>
<dbReference type="InterPro" id="IPR001320">
    <property type="entry name" value="Iontro_rcpt_C"/>
</dbReference>
<dbReference type="Gene3D" id="3.40.50.2300">
    <property type="match status" value="2"/>
</dbReference>
<evidence type="ECO:0000256" key="17">
    <source>
        <dbReference type="SAM" id="SignalP"/>
    </source>
</evidence>
<evidence type="ECO:0000259" key="18">
    <source>
        <dbReference type="SMART" id="SM00079"/>
    </source>
</evidence>
<keyword evidence="11 13" id="KW-1071">Ligand-gated ion channel</keyword>
<dbReference type="Proteomes" id="UP000231279">
    <property type="component" value="Unassembled WGS sequence"/>
</dbReference>
<name>A0A2G9I0X5_9LAMI</name>
<feature type="transmembrane region" description="Helical" evidence="16">
    <location>
        <begin position="649"/>
        <end position="669"/>
    </location>
</feature>
<evidence type="ECO:0000256" key="15">
    <source>
        <dbReference type="SAM" id="MobiDB-lite"/>
    </source>
</evidence>
<comment type="function">
    <text evidence="13">Glutamate-gated receptor that probably acts as non-selective cation channel.</text>
</comment>
<dbReference type="SMART" id="SM00079">
    <property type="entry name" value="PBPe"/>
    <property type="match status" value="1"/>
</dbReference>
<dbReference type="FunFam" id="3.40.50.2300:FF:000081">
    <property type="entry name" value="Glutamate receptor"/>
    <property type="match status" value="1"/>
</dbReference>
<keyword evidence="4 16" id="KW-0812">Transmembrane</keyword>
<evidence type="ECO:0000256" key="9">
    <source>
        <dbReference type="ARBA" id="ARBA00023170"/>
    </source>
</evidence>
<evidence type="ECO:0000256" key="2">
    <source>
        <dbReference type="ARBA" id="ARBA00008685"/>
    </source>
</evidence>
<sequence>MKVCWVFFLLAFLNDYRSCGVYASQSTRPDVVRIGSIFTFDSVIGKAAKVAIEAALEDVHSSPDVLKGTKLNITMLDSRFSGFLGIIEAIHFMATENVAIIGPQSPVTARALSYLANELHVPLLSFSLTDPTMSSLQFPYFVSTSVNDVFQMGAIADIVKYYGWREVIAVYVDDDYGRNGISVLSDQLAARSCQISHKAPLMAEANVDDIRHVLVQVALEGSRIIVVHAYPERGIDILAAAQYLGMMEEGYVWIATDWLSTLLDTDALLSSEAKKNIQGVLSLRIHTPESEAKKTFVSRWRNLANTEGALRRNIGLSTYALYAYDTVWMLARAIDAFLEGNGSISFTAHPKMNETHEDLHLDKMSIFNEGNLLLNSILNVNMTGVTGHFKFTSDRNLIDPAFEIINIIGTGLWRIGYWSNYSGLSISPPETLHFRPTDNSNSKQQLNPVIWPGETSEKPRGWVFPQNGRQLQIGVPNHVSFKDFVARIQGTDMFTGYCIDVFIAAVNLLPYAVPYKLIPFGDGHNNPSSTELVRSIISGAYDAAIGDIAITKDRTQMADFTQPYIESGLVVVAPIRKSSSSAWAFLRPFTTEMWCVTGIFFLLGGAVIWFLEHRINDDFRGPPRKQVDTILWFSFSTLFFSHRENTVGALGRFMLLLWLFAVLIIKSSYTASLTSILTVQQLSSPIQGIESLVKSNDPIGYQQGSFARDYLVEQLGIHESRLVPLKSPEDYAKALNDGPRHGGVAAIVDEHAYAEVFLSTRCEFSIIGREFTKNGWGFAFPKESQIAIDMSTAILKLSENGELERIHDKWLLRSACSSQGAKLHADRLLLESFQGMFFACGLACIAAFLIHFVRMMLQYHRRCSELESSSQSHTSSSRSSRLHTFLSFADEKEDSVKARSVRRKTQCDSSMNIEQNASISGS</sequence>
<comment type="similarity">
    <text evidence="2 13">Belongs to the glutamate-gated ion channel (TC 1.A.10.1) family.</text>
</comment>
<keyword evidence="7 13" id="KW-0406">Ion transport</keyword>
<proteinExistence type="inferred from homology"/>
<evidence type="ECO:0000313" key="19">
    <source>
        <dbReference type="EMBL" id="PIN23393.1"/>
    </source>
</evidence>
<keyword evidence="9 13" id="KW-0675">Receptor</keyword>
<dbReference type="CDD" id="cd13686">
    <property type="entry name" value="GluR_Plant"/>
    <property type="match status" value="1"/>
</dbReference>
<comment type="subcellular location">
    <subcellularLocation>
        <location evidence="1">Membrane</location>
        <topology evidence="1">Multi-pass membrane protein</topology>
    </subcellularLocation>
</comment>
<keyword evidence="14" id="KW-1015">Disulfide bond</keyword>
<accession>A0A2G9I0X5</accession>
<reference evidence="20" key="1">
    <citation type="journal article" date="2018" name="Gigascience">
        <title>Genome assembly of the Pink Ipe (Handroanthus impetiginosus, Bignoniaceae), a highly valued, ecologically keystone Neotropical timber forest tree.</title>
        <authorList>
            <person name="Silva-Junior O.B."/>
            <person name="Grattapaglia D."/>
            <person name="Novaes E."/>
            <person name="Collevatti R.G."/>
        </authorList>
    </citation>
    <scope>NUCLEOTIDE SEQUENCE [LARGE SCALE GENOMIC DNA]</scope>
    <source>
        <strain evidence="20">cv. UFG-1</strain>
    </source>
</reference>
<feature type="chain" id="PRO_5013923677" description="Glutamate receptor" evidence="17">
    <location>
        <begin position="24"/>
        <end position="922"/>
    </location>
</feature>
<feature type="disulfide bond" evidence="14">
    <location>
        <begin position="762"/>
        <end position="816"/>
    </location>
</feature>
<dbReference type="FunFam" id="3.40.190.10:FF:000054">
    <property type="entry name" value="Glutamate receptor"/>
    <property type="match status" value="1"/>
</dbReference>
<evidence type="ECO:0000256" key="5">
    <source>
        <dbReference type="ARBA" id="ARBA00022729"/>
    </source>
</evidence>
<keyword evidence="6 16" id="KW-1133">Transmembrane helix</keyword>
<dbReference type="PIRSF" id="PIRSF037090">
    <property type="entry name" value="Iontro_Glu-like_rcpt_pln"/>
    <property type="match status" value="1"/>
</dbReference>
<feature type="transmembrane region" description="Helical" evidence="16">
    <location>
        <begin position="591"/>
        <end position="611"/>
    </location>
</feature>
<evidence type="ECO:0000256" key="14">
    <source>
        <dbReference type="PIRSR" id="PIRSR037090-50"/>
    </source>
</evidence>
<keyword evidence="10" id="KW-0325">Glycoprotein</keyword>
<feature type="region of interest" description="Disordered" evidence="15">
    <location>
        <begin position="892"/>
        <end position="922"/>
    </location>
</feature>
<dbReference type="GO" id="GO:1901701">
    <property type="term" value="P:cellular response to oxygen-containing compound"/>
    <property type="evidence" value="ECO:0007669"/>
    <property type="project" value="UniProtKB-ARBA"/>
</dbReference>
<evidence type="ECO:0000256" key="10">
    <source>
        <dbReference type="ARBA" id="ARBA00023180"/>
    </source>
</evidence>
<dbReference type="SUPFAM" id="SSF53850">
    <property type="entry name" value="Periplasmic binding protein-like II"/>
    <property type="match status" value="1"/>
</dbReference>
<dbReference type="PANTHER" id="PTHR18966">
    <property type="entry name" value="IONOTROPIC GLUTAMATE RECEPTOR"/>
    <property type="match status" value="1"/>
</dbReference>
<dbReference type="Pfam" id="PF00060">
    <property type="entry name" value="Lig_chan"/>
    <property type="match status" value="1"/>
</dbReference>
<dbReference type="GO" id="GO:0016020">
    <property type="term" value="C:membrane"/>
    <property type="evidence" value="ECO:0007669"/>
    <property type="project" value="UniProtKB-SubCell"/>
</dbReference>
<dbReference type="FunFam" id="1.10.287.70:FF:000037">
    <property type="entry name" value="Glutamate receptor"/>
    <property type="match status" value="1"/>
</dbReference>
<evidence type="ECO:0000256" key="8">
    <source>
        <dbReference type="ARBA" id="ARBA00023136"/>
    </source>
</evidence>
<dbReference type="FunFam" id="3.40.190.10:FF:000175">
    <property type="entry name" value="Glutamate receptor"/>
    <property type="match status" value="1"/>
</dbReference>
<dbReference type="Pfam" id="PF10613">
    <property type="entry name" value="Lig_chan-Glu_bd"/>
    <property type="match status" value="1"/>
</dbReference>
<dbReference type="Gene3D" id="1.10.287.70">
    <property type="match status" value="1"/>
</dbReference>
<organism evidence="19 20">
    <name type="scientific">Handroanthus impetiginosus</name>
    <dbReference type="NCBI Taxonomy" id="429701"/>
    <lineage>
        <taxon>Eukaryota</taxon>
        <taxon>Viridiplantae</taxon>
        <taxon>Streptophyta</taxon>
        <taxon>Embryophyta</taxon>
        <taxon>Tracheophyta</taxon>
        <taxon>Spermatophyta</taxon>
        <taxon>Magnoliopsida</taxon>
        <taxon>eudicotyledons</taxon>
        <taxon>Gunneridae</taxon>
        <taxon>Pentapetalae</taxon>
        <taxon>asterids</taxon>
        <taxon>lamiids</taxon>
        <taxon>Lamiales</taxon>
        <taxon>Bignoniaceae</taxon>
        <taxon>Crescentiina</taxon>
        <taxon>Tabebuia alliance</taxon>
        <taxon>Handroanthus</taxon>
    </lineage>
</organism>
<feature type="compositionally biased region" description="Polar residues" evidence="15">
    <location>
        <begin position="907"/>
        <end position="922"/>
    </location>
</feature>
<gene>
    <name evidence="19" type="ORF">CDL12_03877</name>
</gene>
<evidence type="ECO:0000256" key="13">
    <source>
        <dbReference type="PIRNR" id="PIRNR037090"/>
    </source>
</evidence>
<dbReference type="OrthoDB" id="5984008at2759"/>
<dbReference type="InterPro" id="IPR044440">
    <property type="entry name" value="GABAb_receptor_plant_PBP1"/>
</dbReference>
<dbReference type="Pfam" id="PF01094">
    <property type="entry name" value="ANF_receptor"/>
    <property type="match status" value="1"/>
</dbReference>
<dbReference type="CDD" id="cd19990">
    <property type="entry name" value="PBP1_GABAb_receptor_plant"/>
    <property type="match status" value="1"/>
</dbReference>
<comment type="caution">
    <text evidence="19">The sequence shown here is derived from an EMBL/GenBank/DDBJ whole genome shotgun (WGS) entry which is preliminary data.</text>
</comment>
<evidence type="ECO:0000256" key="16">
    <source>
        <dbReference type="SAM" id="Phobius"/>
    </source>
</evidence>
<dbReference type="InterPro" id="IPR015683">
    <property type="entry name" value="Ionotropic_Glu_rcpt"/>
</dbReference>
<keyword evidence="20" id="KW-1185">Reference proteome</keyword>
<keyword evidence="8 13" id="KW-0472">Membrane</keyword>
<dbReference type="GO" id="GO:0009611">
    <property type="term" value="P:response to wounding"/>
    <property type="evidence" value="ECO:0007669"/>
    <property type="project" value="UniProtKB-ARBA"/>
</dbReference>
<feature type="domain" description="Ionotropic glutamate receptor C-terminal" evidence="18">
    <location>
        <begin position="472"/>
        <end position="813"/>
    </location>
</feature>
<dbReference type="InterPro" id="IPR019594">
    <property type="entry name" value="Glu/Gly-bd"/>
</dbReference>
<dbReference type="InterPro" id="IPR028082">
    <property type="entry name" value="Peripla_BP_I"/>
</dbReference>
<evidence type="ECO:0000256" key="4">
    <source>
        <dbReference type="ARBA" id="ARBA00022692"/>
    </source>
</evidence>
<evidence type="ECO:0000256" key="12">
    <source>
        <dbReference type="ARBA" id="ARBA00023303"/>
    </source>
</evidence>
<evidence type="ECO:0000256" key="6">
    <source>
        <dbReference type="ARBA" id="ARBA00022989"/>
    </source>
</evidence>
<dbReference type="GO" id="GO:0007165">
    <property type="term" value="P:signal transduction"/>
    <property type="evidence" value="ECO:0007669"/>
    <property type="project" value="UniProtKB-ARBA"/>
</dbReference>
<evidence type="ECO:0000256" key="1">
    <source>
        <dbReference type="ARBA" id="ARBA00004141"/>
    </source>
</evidence>
<dbReference type="AlphaFoldDB" id="A0A2G9I0X5"/>
<feature type="transmembrane region" description="Helical" evidence="16">
    <location>
        <begin position="833"/>
        <end position="853"/>
    </location>
</feature>
<evidence type="ECO:0000256" key="7">
    <source>
        <dbReference type="ARBA" id="ARBA00023065"/>
    </source>
</evidence>
<evidence type="ECO:0000256" key="3">
    <source>
        <dbReference type="ARBA" id="ARBA00022448"/>
    </source>
</evidence>
<keyword evidence="3 13" id="KW-0813">Transport</keyword>
<protein>
    <recommendedName>
        <fullName evidence="13">Glutamate receptor</fullName>
    </recommendedName>
</protein>
<feature type="signal peptide" evidence="17">
    <location>
        <begin position="1"/>
        <end position="23"/>
    </location>
</feature>
<dbReference type="EMBL" id="NKXS01000582">
    <property type="protein sequence ID" value="PIN23393.1"/>
    <property type="molecule type" value="Genomic_DNA"/>
</dbReference>
<dbReference type="GO" id="GO:0015276">
    <property type="term" value="F:ligand-gated monoatomic ion channel activity"/>
    <property type="evidence" value="ECO:0007669"/>
    <property type="project" value="InterPro"/>
</dbReference>
<evidence type="ECO:0000256" key="11">
    <source>
        <dbReference type="ARBA" id="ARBA00023286"/>
    </source>
</evidence>
<dbReference type="STRING" id="429701.A0A2G9I0X5"/>
<dbReference type="InterPro" id="IPR017103">
    <property type="entry name" value="Iontropic_Glu_rcpt_pln"/>
</dbReference>
<keyword evidence="12 13" id="KW-0407">Ion channel</keyword>